<dbReference type="AlphaFoldDB" id="A0AAU9RN17"/>
<evidence type="ECO:0000313" key="3">
    <source>
        <dbReference type="Proteomes" id="UP000836841"/>
    </source>
</evidence>
<proteinExistence type="predicted"/>
<dbReference type="Proteomes" id="UP000836841">
    <property type="component" value="Chromosome 2"/>
</dbReference>
<dbReference type="EMBL" id="OU466858">
    <property type="protein sequence ID" value="CAH2046474.1"/>
    <property type="molecule type" value="Genomic_DNA"/>
</dbReference>
<keyword evidence="3" id="KW-1185">Reference proteome</keyword>
<gene>
    <name evidence="2" type="ORF">TAV2_LOCUS6528</name>
</gene>
<feature type="region of interest" description="Disordered" evidence="1">
    <location>
        <begin position="1"/>
        <end position="63"/>
    </location>
</feature>
<feature type="compositionally biased region" description="Low complexity" evidence="1">
    <location>
        <begin position="37"/>
        <end position="63"/>
    </location>
</feature>
<reference evidence="2 3" key="1">
    <citation type="submission" date="2022-03" db="EMBL/GenBank/DDBJ databases">
        <authorList>
            <person name="Nunn A."/>
            <person name="Chopra R."/>
            <person name="Nunn A."/>
            <person name="Contreras Garrido A."/>
        </authorList>
    </citation>
    <scope>NUCLEOTIDE SEQUENCE [LARGE SCALE GENOMIC DNA]</scope>
</reference>
<sequence length="63" mass="7146">MKGWRRKMSDVRPSTKWRRKMMTTCSSKSERDKINISPSSSPLSSPSSLSLRRRSSGPSLKSC</sequence>
<protein>
    <submittedName>
        <fullName evidence="2">Uncharacterized protein</fullName>
    </submittedName>
</protein>
<organism evidence="2 3">
    <name type="scientific">Thlaspi arvense</name>
    <name type="common">Field penny-cress</name>
    <dbReference type="NCBI Taxonomy" id="13288"/>
    <lineage>
        <taxon>Eukaryota</taxon>
        <taxon>Viridiplantae</taxon>
        <taxon>Streptophyta</taxon>
        <taxon>Embryophyta</taxon>
        <taxon>Tracheophyta</taxon>
        <taxon>Spermatophyta</taxon>
        <taxon>Magnoliopsida</taxon>
        <taxon>eudicotyledons</taxon>
        <taxon>Gunneridae</taxon>
        <taxon>Pentapetalae</taxon>
        <taxon>rosids</taxon>
        <taxon>malvids</taxon>
        <taxon>Brassicales</taxon>
        <taxon>Brassicaceae</taxon>
        <taxon>Thlaspideae</taxon>
        <taxon>Thlaspi</taxon>
    </lineage>
</organism>
<accession>A0AAU9RN17</accession>
<evidence type="ECO:0000256" key="1">
    <source>
        <dbReference type="SAM" id="MobiDB-lite"/>
    </source>
</evidence>
<name>A0AAU9RN17_THLAR</name>
<evidence type="ECO:0000313" key="2">
    <source>
        <dbReference type="EMBL" id="CAH2046474.1"/>
    </source>
</evidence>